<evidence type="ECO:0000259" key="5">
    <source>
        <dbReference type="Pfam" id="PF13458"/>
    </source>
</evidence>
<evidence type="ECO:0000256" key="1">
    <source>
        <dbReference type="ARBA" id="ARBA00010062"/>
    </source>
</evidence>
<dbReference type="SUPFAM" id="SSF53822">
    <property type="entry name" value="Periplasmic binding protein-like I"/>
    <property type="match status" value="1"/>
</dbReference>
<dbReference type="CDD" id="cd06336">
    <property type="entry name" value="PBP1_ABC_ligand_binding-like"/>
    <property type="match status" value="1"/>
</dbReference>
<reference evidence="7" key="1">
    <citation type="journal article" date="2019" name="Int. J. Syst. Evol. Microbiol.">
        <title>The Global Catalogue of Microorganisms (GCM) 10K type strain sequencing project: providing services to taxonomists for standard genome sequencing and annotation.</title>
        <authorList>
            <consortium name="The Broad Institute Genomics Platform"/>
            <consortium name="The Broad Institute Genome Sequencing Center for Infectious Disease"/>
            <person name="Wu L."/>
            <person name="Ma J."/>
        </authorList>
    </citation>
    <scope>NUCLEOTIDE SEQUENCE [LARGE SCALE GENOMIC DNA]</scope>
    <source>
        <strain evidence="7">CCUG 49339</strain>
    </source>
</reference>
<proteinExistence type="inferred from homology"/>
<dbReference type="InterPro" id="IPR028082">
    <property type="entry name" value="Peripla_BP_I"/>
</dbReference>
<sequence length="416" mass="45212">MRNGKFLWIICVLFTLLFSLAACNSTTTDSNNEEANNTNETDHNETSDKNEESASATNTATINIGYSGPLSGPAAFYGKRTLNGVLMAAEEINDAGGFEVGGTKYMVNVVSLDDKYLPNETANNAKRLLQENKTPIIFTPHSGGIFALQVFNQQDKFIIGAYSSEPKITESGNTLTVRIPPRYDGYLEPFTTYTMEKFGKRIAFLPTASQYGKDWSEKLHPFWEGKGGEVVFNSSIDFAKETDFFTIVTNALKEKPDVLFIGGPSEPTAKVAMQARELGFEGGFIVMDQAKFDEMLRVTGSYDVLNGAIGVMPLVNSETAAIPAFVEKYKAEYGEDPGSEAGLNYIAMHAFVEAMKAAGTVEDVEAIHSHMQAGLDNLPEESRIYIIPSIGGDGGFEADLVVAAIEDGKVVPIEVD</sequence>
<keyword evidence="2 4" id="KW-0732">Signal</keyword>
<evidence type="ECO:0000313" key="7">
    <source>
        <dbReference type="Proteomes" id="UP001597214"/>
    </source>
</evidence>
<dbReference type="Pfam" id="PF13458">
    <property type="entry name" value="Peripla_BP_6"/>
    <property type="match status" value="1"/>
</dbReference>
<accession>A0ABW4LSA9</accession>
<evidence type="ECO:0000313" key="6">
    <source>
        <dbReference type="EMBL" id="MFD1737366.1"/>
    </source>
</evidence>
<evidence type="ECO:0000256" key="3">
    <source>
        <dbReference type="SAM" id="MobiDB-lite"/>
    </source>
</evidence>
<gene>
    <name evidence="6" type="ORF">ACFSCX_12450</name>
</gene>
<dbReference type="PANTHER" id="PTHR30483">
    <property type="entry name" value="LEUCINE-SPECIFIC-BINDING PROTEIN"/>
    <property type="match status" value="1"/>
</dbReference>
<feature type="compositionally biased region" description="Basic and acidic residues" evidence="3">
    <location>
        <begin position="40"/>
        <end position="52"/>
    </location>
</feature>
<feature type="region of interest" description="Disordered" evidence="3">
    <location>
        <begin position="27"/>
        <end position="55"/>
    </location>
</feature>
<dbReference type="Gene3D" id="3.40.50.2300">
    <property type="match status" value="2"/>
</dbReference>
<comment type="similarity">
    <text evidence="1">Belongs to the leucine-binding protein family.</text>
</comment>
<feature type="chain" id="PRO_5046793871" evidence="4">
    <location>
        <begin position="22"/>
        <end position="416"/>
    </location>
</feature>
<dbReference type="EMBL" id="JBHUEM010000020">
    <property type="protein sequence ID" value="MFD1737366.1"/>
    <property type="molecule type" value="Genomic_DNA"/>
</dbReference>
<feature type="compositionally biased region" description="Low complexity" evidence="3">
    <location>
        <begin position="27"/>
        <end position="39"/>
    </location>
</feature>
<comment type="caution">
    <text evidence="6">The sequence shown here is derived from an EMBL/GenBank/DDBJ whole genome shotgun (WGS) entry which is preliminary data.</text>
</comment>
<dbReference type="Proteomes" id="UP001597214">
    <property type="component" value="Unassembled WGS sequence"/>
</dbReference>
<dbReference type="InterPro" id="IPR028081">
    <property type="entry name" value="Leu-bd"/>
</dbReference>
<name>A0ABW4LSA9_9BACI</name>
<dbReference type="PROSITE" id="PS51257">
    <property type="entry name" value="PROKAR_LIPOPROTEIN"/>
    <property type="match status" value="1"/>
</dbReference>
<dbReference type="InterPro" id="IPR051010">
    <property type="entry name" value="BCAA_transport"/>
</dbReference>
<dbReference type="RefSeq" id="WP_377928576.1">
    <property type="nucleotide sequence ID" value="NZ_JBHUEM010000020.1"/>
</dbReference>
<feature type="domain" description="Leucine-binding protein" evidence="5">
    <location>
        <begin position="61"/>
        <end position="373"/>
    </location>
</feature>
<organism evidence="6 7">
    <name type="scientific">Bacillus salitolerans</name>
    <dbReference type="NCBI Taxonomy" id="1437434"/>
    <lineage>
        <taxon>Bacteria</taxon>
        <taxon>Bacillati</taxon>
        <taxon>Bacillota</taxon>
        <taxon>Bacilli</taxon>
        <taxon>Bacillales</taxon>
        <taxon>Bacillaceae</taxon>
        <taxon>Bacillus</taxon>
    </lineage>
</organism>
<feature type="signal peptide" evidence="4">
    <location>
        <begin position="1"/>
        <end position="21"/>
    </location>
</feature>
<evidence type="ECO:0000256" key="4">
    <source>
        <dbReference type="SAM" id="SignalP"/>
    </source>
</evidence>
<keyword evidence="7" id="KW-1185">Reference proteome</keyword>
<protein>
    <submittedName>
        <fullName evidence="6">ABC transporter substrate-binding protein</fullName>
    </submittedName>
</protein>
<evidence type="ECO:0000256" key="2">
    <source>
        <dbReference type="ARBA" id="ARBA00022729"/>
    </source>
</evidence>
<dbReference type="PANTHER" id="PTHR30483:SF6">
    <property type="entry name" value="PERIPLASMIC BINDING PROTEIN OF ABC TRANSPORTER FOR NATURAL AMINO ACIDS"/>
    <property type="match status" value="1"/>
</dbReference>